<organism evidence="4 5">
    <name type="scientific">Rhododendron griersonianum</name>
    <dbReference type="NCBI Taxonomy" id="479676"/>
    <lineage>
        <taxon>Eukaryota</taxon>
        <taxon>Viridiplantae</taxon>
        <taxon>Streptophyta</taxon>
        <taxon>Embryophyta</taxon>
        <taxon>Tracheophyta</taxon>
        <taxon>Spermatophyta</taxon>
        <taxon>Magnoliopsida</taxon>
        <taxon>eudicotyledons</taxon>
        <taxon>Gunneridae</taxon>
        <taxon>Pentapetalae</taxon>
        <taxon>asterids</taxon>
        <taxon>Ericales</taxon>
        <taxon>Ericaceae</taxon>
        <taxon>Ericoideae</taxon>
        <taxon>Rhodoreae</taxon>
        <taxon>Rhododendron</taxon>
    </lineage>
</organism>
<dbReference type="EMBL" id="JACTNZ010000002">
    <property type="protein sequence ID" value="KAG5559878.1"/>
    <property type="molecule type" value="Genomic_DNA"/>
</dbReference>
<evidence type="ECO:0000259" key="3">
    <source>
        <dbReference type="Pfam" id="PF00561"/>
    </source>
</evidence>
<reference evidence="4" key="1">
    <citation type="submission" date="2020-08" db="EMBL/GenBank/DDBJ databases">
        <title>Plant Genome Project.</title>
        <authorList>
            <person name="Zhang R.-G."/>
        </authorList>
    </citation>
    <scope>NUCLEOTIDE SEQUENCE</scope>
    <source>
        <strain evidence="4">WSP0</strain>
        <tissue evidence="4">Leaf</tissue>
    </source>
</reference>
<dbReference type="SUPFAM" id="SSF53474">
    <property type="entry name" value="alpha/beta-Hydrolases"/>
    <property type="match status" value="1"/>
</dbReference>
<evidence type="ECO:0000256" key="2">
    <source>
        <dbReference type="ARBA" id="ARBA00038334"/>
    </source>
</evidence>
<dbReference type="AlphaFoldDB" id="A0AAV6L661"/>
<dbReference type="Pfam" id="PF00561">
    <property type="entry name" value="Abhydrolase_1"/>
    <property type="match status" value="1"/>
</dbReference>
<dbReference type="Proteomes" id="UP000823749">
    <property type="component" value="Chromosome 2"/>
</dbReference>
<comment type="caution">
    <text evidence="4">The sequence shown here is derived from an EMBL/GenBank/DDBJ whole genome shotgun (WGS) entry which is preliminary data.</text>
</comment>
<feature type="domain" description="AB hydrolase-1" evidence="3">
    <location>
        <begin position="3"/>
        <end position="39"/>
    </location>
</feature>
<gene>
    <name evidence="4" type="ORF">RHGRI_003238</name>
</gene>
<dbReference type="PRINTS" id="PR00412">
    <property type="entry name" value="EPOXHYDRLASE"/>
</dbReference>
<comment type="similarity">
    <text evidence="2">Belongs to the AB hydrolase superfamily. Epoxide hydrolase family.</text>
</comment>
<accession>A0AAV6L661</accession>
<dbReference type="InterPro" id="IPR000073">
    <property type="entry name" value="AB_hydrolase_1"/>
</dbReference>
<dbReference type="InterPro" id="IPR029058">
    <property type="entry name" value="AB_hydrolase_fold"/>
</dbReference>
<keyword evidence="1" id="KW-0378">Hydrolase</keyword>
<evidence type="ECO:0000313" key="5">
    <source>
        <dbReference type="Proteomes" id="UP000823749"/>
    </source>
</evidence>
<evidence type="ECO:0000256" key="1">
    <source>
        <dbReference type="ARBA" id="ARBA00022801"/>
    </source>
</evidence>
<dbReference type="GO" id="GO:0016787">
    <property type="term" value="F:hydrolase activity"/>
    <property type="evidence" value="ECO:0007669"/>
    <property type="project" value="UniProtKB-KW"/>
</dbReference>
<dbReference type="InterPro" id="IPR000639">
    <property type="entry name" value="Epox_hydrolase-like"/>
</dbReference>
<proteinExistence type="inferred from homology"/>
<protein>
    <recommendedName>
        <fullName evidence="3">AB hydrolase-1 domain-containing protein</fullName>
    </recommendedName>
</protein>
<keyword evidence="5" id="KW-1185">Reference proteome</keyword>
<evidence type="ECO:0000313" key="4">
    <source>
        <dbReference type="EMBL" id="KAG5559878.1"/>
    </source>
</evidence>
<name>A0AAV6L661_9ERIC</name>
<dbReference type="Gene3D" id="3.40.50.1820">
    <property type="entry name" value="alpha/beta hydrolase"/>
    <property type="match status" value="1"/>
</dbReference>
<sequence>MVFVVGHDWGAFMAWSLCLYRPDKVKALVTLSVHFMPSDHVIKSIAMFRGLFGDDHYMCQFQICLPFFRLRCRNCELAAPWTKAQVKVPTKFIVGDLDLVYNIPGAKEYIHGGGMKVSRTTSIKKSLKRSTNTFSRSSTSSDFSLPLSCITDPCTSQFQMLASFMLC</sequence>
<dbReference type="PANTHER" id="PTHR43329">
    <property type="entry name" value="EPOXIDE HYDROLASE"/>
    <property type="match status" value="1"/>
</dbReference>